<organism evidence="15 16">
    <name type="scientific">Phaeospirillum tilakii</name>
    <dbReference type="NCBI Taxonomy" id="741673"/>
    <lineage>
        <taxon>Bacteria</taxon>
        <taxon>Pseudomonadati</taxon>
        <taxon>Pseudomonadota</taxon>
        <taxon>Alphaproteobacteria</taxon>
        <taxon>Rhodospirillales</taxon>
        <taxon>Rhodospirillaceae</taxon>
        <taxon>Phaeospirillum</taxon>
    </lineage>
</organism>
<comment type="similarity">
    <text evidence="2 13">Belongs to the DNA polymerase type-C family. DnaE2 subfamily.</text>
</comment>
<keyword evidence="11 13" id="KW-0234">DNA repair</keyword>
<dbReference type="InterPro" id="IPR011708">
    <property type="entry name" value="DNA_pol3_alpha_NTPase_dom"/>
</dbReference>
<comment type="subcellular location">
    <subcellularLocation>
        <location evidence="1 13">Cytoplasm</location>
    </subcellularLocation>
</comment>
<evidence type="ECO:0000313" key="16">
    <source>
        <dbReference type="Proteomes" id="UP001597296"/>
    </source>
</evidence>
<evidence type="ECO:0000256" key="12">
    <source>
        <dbReference type="ARBA" id="ARBA00049244"/>
    </source>
</evidence>
<dbReference type="Pfam" id="PF14579">
    <property type="entry name" value="HHH_6"/>
    <property type="match status" value="1"/>
</dbReference>
<evidence type="ECO:0000256" key="3">
    <source>
        <dbReference type="ARBA" id="ARBA00012417"/>
    </source>
</evidence>
<evidence type="ECO:0000256" key="11">
    <source>
        <dbReference type="ARBA" id="ARBA00023204"/>
    </source>
</evidence>
<dbReference type="InterPro" id="IPR040982">
    <property type="entry name" value="DNA_pol3_finger"/>
</dbReference>
<comment type="catalytic activity">
    <reaction evidence="12 13">
        <text>DNA(n) + a 2'-deoxyribonucleoside 5'-triphosphate = DNA(n+1) + diphosphate</text>
        <dbReference type="Rhea" id="RHEA:22508"/>
        <dbReference type="Rhea" id="RHEA-COMP:17339"/>
        <dbReference type="Rhea" id="RHEA-COMP:17340"/>
        <dbReference type="ChEBI" id="CHEBI:33019"/>
        <dbReference type="ChEBI" id="CHEBI:61560"/>
        <dbReference type="ChEBI" id="CHEBI:173112"/>
        <dbReference type="EC" id="2.7.7.7"/>
    </reaction>
</comment>
<dbReference type="EC" id="2.7.7.7" evidence="3 13"/>
<dbReference type="HAMAP" id="MF_01902">
    <property type="entry name" value="DNApol_error_prone"/>
    <property type="match status" value="1"/>
</dbReference>
<keyword evidence="9 13" id="KW-0227">DNA damage</keyword>
<dbReference type="InterPro" id="IPR029460">
    <property type="entry name" value="DNAPol_HHH"/>
</dbReference>
<reference evidence="16" key="1">
    <citation type="journal article" date="2019" name="Int. J. Syst. Evol. Microbiol.">
        <title>The Global Catalogue of Microorganisms (GCM) 10K type strain sequencing project: providing services to taxonomists for standard genome sequencing and annotation.</title>
        <authorList>
            <consortium name="The Broad Institute Genomics Platform"/>
            <consortium name="The Broad Institute Genome Sequencing Center for Infectious Disease"/>
            <person name="Wu L."/>
            <person name="Ma J."/>
        </authorList>
    </citation>
    <scope>NUCLEOTIDE SEQUENCE [LARGE SCALE GENOMIC DNA]</scope>
    <source>
        <strain evidence="16">KCTC 15012</strain>
    </source>
</reference>
<dbReference type="InterPro" id="IPR004805">
    <property type="entry name" value="DnaE2/DnaE/PolC"/>
</dbReference>
<keyword evidence="8 13" id="KW-0235">DNA replication</keyword>
<evidence type="ECO:0000256" key="6">
    <source>
        <dbReference type="ARBA" id="ARBA00022679"/>
    </source>
</evidence>
<evidence type="ECO:0000256" key="10">
    <source>
        <dbReference type="ARBA" id="ARBA00022932"/>
    </source>
</evidence>
<dbReference type="GO" id="GO:0003887">
    <property type="term" value="F:DNA-directed DNA polymerase activity"/>
    <property type="evidence" value="ECO:0007669"/>
    <property type="project" value="UniProtKB-EC"/>
</dbReference>
<keyword evidence="7 13" id="KW-0548">Nucleotidyltransferase</keyword>
<dbReference type="RefSeq" id="WP_377314089.1">
    <property type="nucleotide sequence ID" value="NZ_JBHUIY010000003.1"/>
</dbReference>
<evidence type="ECO:0000256" key="8">
    <source>
        <dbReference type="ARBA" id="ARBA00022705"/>
    </source>
</evidence>
<sequence length="1033" mass="111739">MRAAPAYAELQAVSNFSFRHGASDPEELVLQAASLGLAALGLADHASLAGIVRAHVAARQAGLRLVVGARLDPADGAALLCYPTDRAAYARLTRLLTLGRRRAGKGSCRLTRADLLAASEGQSLILLPPERPDAAFAAEAADWAARAPGRVFLAARARLDGDDRRRIGRLADLARVCGTPLVAVNDVLYHHPARRPLQDVLTALRLGCRVDEAGWRLEANAERHLKSPAEMARLFAPWPEALANSLVIVARSRFSLDELRYAYPAEECGDGLTPHQRLERLVGAGAARRYPDGVPAKVAAALADELDLIGRKDYAPYFLTVHDLVGFARRHGILCQGRGSAANSAVCFCLFITHVDPARFDLLFARFISDARDEPPDIDVDFEHERREEVIQYLYARYGRDHAALTATVIRTRARSALRDVGKALGLSDDVVGALARARWGSGREVPDPAQVRALGLDPDQPLLARTLALAAELIGFPRHLSQHVGGFVICRDRLDELVPIENARMADRTVIEWDKDDIDALGLMKVDVLALGMLSCVRRAFALLETHHRRKVTLATVPAEDPAVYRMLGRADAIGVFQVESRAQMAMLPRLRPACFYDLVIEVAIVRPGPIQGEMVHPYLRRRAGREAVDYPSPELRAVLHRTLGVPLFQEQVMRIAIVAAGFTPAEADRLRRSMASFRRTGQVAAFRDKLVAGMVARGYAADFAERVFRQIEGFAEYGFPESHAAAFAQLAYVSAWLKCHYPAAFACALLNSQPMGFHAPAQIVRDAAAHGVAILPADINASAWDCTLEPPGPALRLGLRQIHGLSEAAARRLLRHRAGGYASPQALAERAALGPEPLEALARADAFASLGLSRRAALWAVRAACAAPPPLLAGLEPAEPPVRLPEAAPGEEVAADYASLSLSLRCHPLALLRPALTLPGLIPAAALPGRRGRATVAGLVLTRQRPGTAAGVVFLTLEDETAFANIVVWPALFEAARPLVLSARCLAVRGRVQSEEGVTHLIAESLTDLSADLDRLARDGPAFIPVSRDFH</sequence>
<dbReference type="SUPFAM" id="SSF89550">
    <property type="entry name" value="PHP domain-like"/>
    <property type="match status" value="1"/>
</dbReference>
<dbReference type="InterPro" id="IPR023073">
    <property type="entry name" value="DnaE2"/>
</dbReference>
<gene>
    <name evidence="13" type="primary">dnaE2</name>
    <name evidence="15" type="ORF">ACFSNB_02235</name>
</gene>
<evidence type="ECO:0000313" key="15">
    <source>
        <dbReference type="EMBL" id="MFD2232616.1"/>
    </source>
</evidence>
<evidence type="ECO:0000256" key="9">
    <source>
        <dbReference type="ARBA" id="ARBA00022763"/>
    </source>
</evidence>
<dbReference type="InterPro" id="IPR004365">
    <property type="entry name" value="NA-bd_OB_tRNA"/>
</dbReference>
<dbReference type="Gene3D" id="3.20.20.140">
    <property type="entry name" value="Metal-dependent hydrolases"/>
    <property type="match status" value="1"/>
</dbReference>
<comment type="caution">
    <text evidence="15">The sequence shown here is derived from an EMBL/GenBank/DDBJ whole genome shotgun (WGS) entry which is preliminary data.</text>
</comment>
<evidence type="ECO:0000256" key="1">
    <source>
        <dbReference type="ARBA" id="ARBA00004496"/>
    </source>
</evidence>
<dbReference type="Pfam" id="PF01336">
    <property type="entry name" value="tRNA_anti-codon"/>
    <property type="match status" value="1"/>
</dbReference>
<dbReference type="InterPro" id="IPR016195">
    <property type="entry name" value="Pol/histidinol_Pase-like"/>
</dbReference>
<evidence type="ECO:0000256" key="4">
    <source>
        <dbReference type="ARBA" id="ARBA00017273"/>
    </source>
</evidence>
<keyword evidence="10 13" id="KW-0239">DNA-directed DNA polymerase</keyword>
<dbReference type="SMART" id="SM00481">
    <property type="entry name" value="POLIIIAc"/>
    <property type="match status" value="1"/>
</dbReference>
<dbReference type="NCBIfam" id="TIGR00594">
    <property type="entry name" value="polc"/>
    <property type="match status" value="1"/>
</dbReference>
<dbReference type="Pfam" id="PF07733">
    <property type="entry name" value="DNA_pol3_alpha"/>
    <property type="match status" value="1"/>
</dbReference>
<feature type="domain" description="Polymerase/histidinol phosphatase N-terminal" evidence="14">
    <location>
        <begin position="8"/>
        <end position="75"/>
    </location>
</feature>
<evidence type="ECO:0000256" key="5">
    <source>
        <dbReference type="ARBA" id="ARBA00022490"/>
    </source>
</evidence>
<dbReference type="Pfam" id="PF02811">
    <property type="entry name" value="PHP"/>
    <property type="match status" value="1"/>
</dbReference>
<proteinExistence type="inferred from homology"/>
<evidence type="ECO:0000256" key="2">
    <source>
        <dbReference type="ARBA" id="ARBA00007391"/>
    </source>
</evidence>
<keyword evidence="5 13" id="KW-0963">Cytoplasm</keyword>
<dbReference type="PANTHER" id="PTHR32294">
    <property type="entry name" value="DNA POLYMERASE III SUBUNIT ALPHA"/>
    <property type="match status" value="1"/>
</dbReference>
<protein>
    <recommendedName>
        <fullName evidence="4 13">Error-prone DNA polymerase</fullName>
        <ecNumber evidence="3 13">2.7.7.7</ecNumber>
    </recommendedName>
</protein>
<dbReference type="EMBL" id="JBHUIY010000003">
    <property type="protein sequence ID" value="MFD2232616.1"/>
    <property type="molecule type" value="Genomic_DNA"/>
</dbReference>
<dbReference type="Gene3D" id="1.10.150.870">
    <property type="match status" value="1"/>
</dbReference>
<evidence type="ECO:0000256" key="13">
    <source>
        <dbReference type="HAMAP-Rule" id="MF_01902"/>
    </source>
</evidence>
<dbReference type="InterPro" id="IPR003141">
    <property type="entry name" value="Pol/His_phosphatase_N"/>
</dbReference>
<dbReference type="InterPro" id="IPR004013">
    <property type="entry name" value="PHP_dom"/>
</dbReference>
<comment type="function">
    <text evidence="13">DNA polymerase involved in damage-induced mutagenesis and translesion synthesis (TLS). It is not the major replicative DNA polymerase.</text>
</comment>
<dbReference type="CDD" id="cd07434">
    <property type="entry name" value="PHP_PolIIIA_DnaE2"/>
    <property type="match status" value="1"/>
</dbReference>
<name>A0ABW5C7D8_9PROT</name>
<evidence type="ECO:0000259" key="14">
    <source>
        <dbReference type="SMART" id="SM00481"/>
    </source>
</evidence>
<dbReference type="NCBIfam" id="NF004225">
    <property type="entry name" value="PRK05672.1"/>
    <property type="match status" value="1"/>
</dbReference>
<dbReference type="PANTHER" id="PTHR32294:SF4">
    <property type="entry name" value="ERROR-PRONE DNA POLYMERASE"/>
    <property type="match status" value="1"/>
</dbReference>
<evidence type="ECO:0000256" key="7">
    <source>
        <dbReference type="ARBA" id="ARBA00022695"/>
    </source>
</evidence>
<accession>A0ABW5C7D8</accession>
<dbReference type="Proteomes" id="UP001597296">
    <property type="component" value="Unassembled WGS sequence"/>
</dbReference>
<dbReference type="Pfam" id="PF17657">
    <property type="entry name" value="DNA_pol3_finger"/>
    <property type="match status" value="1"/>
</dbReference>
<keyword evidence="16" id="KW-1185">Reference proteome</keyword>
<keyword evidence="6 13" id="KW-0808">Transferase</keyword>
<dbReference type="CDD" id="cd04485">
    <property type="entry name" value="DnaE_OBF"/>
    <property type="match status" value="1"/>
</dbReference>